<dbReference type="InterPro" id="IPR016174">
    <property type="entry name" value="Di-haem_cyt_TM"/>
</dbReference>
<comment type="catalytic activity">
    <reaction evidence="16">
        <text>a quinol + 2 Fe(III)-[cytochrome c](out) = a quinone + 2 Fe(II)-[cytochrome c](out) + 2 H(+)(out)</text>
        <dbReference type="Rhea" id="RHEA:11484"/>
        <dbReference type="Rhea" id="RHEA-COMP:10350"/>
        <dbReference type="Rhea" id="RHEA-COMP:14399"/>
        <dbReference type="ChEBI" id="CHEBI:15378"/>
        <dbReference type="ChEBI" id="CHEBI:24646"/>
        <dbReference type="ChEBI" id="CHEBI:29033"/>
        <dbReference type="ChEBI" id="CHEBI:29034"/>
        <dbReference type="ChEBI" id="CHEBI:132124"/>
        <dbReference type="EC" id="7.1.1.8"/>
    </reaction>
</comment>
<feature type="domain" description="Cytochrome b/b6 C-terminal region profile" evidence="21">
    <location>
        <begin position="269"/>
        <end position="463"/>
    </location>
</feature>
<keyword evidence="23" id="KW-1185">Reference proteome</keyword>
<dbReference type="InterPro" id="IPR005798">
    <property type="entry name" value="Cyt_b/b6_C"/>
</dbReference>
<evidence type="ECO:0000256" key="2">
    <source>
        <dbReference type="ARBA" id="ARBA00004651"/>
    </source>
</evidence>
<protein>
    <recommendedName>
        <fullName evidence="4">Cytochrome bc1 complex cytochrome b subunit</fullName>
        <ecNumber evidence="3">7.1.1.8</ecNumber>
    </recommendedName>
    <alternativeName>
        <fullName evidence="17">Cytochrome bc1 reductase complex subunit QcrB</fullName>
    </alternativeName>
</protein>
<evidence type="ECO:0000256" key="18">
    <source>
        <dbReference type="SAM" id="MobiDB-lite"/>
    </source>
</evidence>
<dbReference type="InterPro" id="IPR027387">
    <property type="entry name" value="Cytb/b6-like_sf"/>
</dbReference>
<keyword evidence="14" id="KW-0408">Iron</keyword>
<dbReference type="RefSeq" id="WP_425438591.1">
    <property type="nucleotide sequence ID" value="NZ_FMYF01000001.1"/>
</dbReference>
<dbReference type="PANTHER" id="PTHR19271:SF16">
    <property type="entry name" value="CYTOCHROME B"/>
    <property type="match status" value="1"/>
</dbReference>
<feature type="domain" description="Cytochrome b/b6 N-terminal region profile" evidence="20">
    <location>
        <begin position="42"/>
        <end position="268"/>
    </location>
</feature>
<evidence type="ECO:0000256" key="16">
    <source>
        <dbReference type="ARBA" id="ARBA00029351"/>
    </source>
</evidence>
<feature type="transmembrane region" description="Helical" evidence="19">
    <location>
        <begin position="360"/>
        <end position="381"/>
    </location>
</feature>
<evidence type="ECO:0000313" key="22">
    <source>
        <dbReference type="EMBL" id="SDB80120.1"/>
    </source>
</evidence>
<evidence type="ECO:0000256" key="12">
    <source>
        <dbReference type="ARBA" id="ARBA00022982"/>
    </source>
</evidence>
<dbReference type="SUPFAM" id="SSF81342">
    <property type="entry name" value="Transmembrane di-heme cytochromes"/>
    <property type="match status" value="1"/>
</dbReference>
<evidence type="ECO:0000256" key="3">
    <source>
        <dbReference type="ARBA" id="ARBA00012951"/>
    </source>
</evidence>
<dbReference type="AlphaFoldDB" id="A0A1G6GDR8"/>
<evidence type="ECO:0000256" key="11">
    <source>
        <dbReference type="ARBA" id="ARBA00022967"/>
    </source>
</evidence>
<keyword evidence="11" id="KW-1278">Translocase</keyword>
<evidence type="ECO:0000259" key="20">
    <source>
        <dbReference type="PROSITE" id="PS51002"/>
    </source>
</evidence>
<keyword evidence="5" id="KW-0813">Transport</keyword>
<evidence type="ECO:0000256" key="5">
    <source>
        <dbReference type="ARBA" id="ARBA00022448"/>
    </source>
</evidence>
<feature type="transmembrane region" description="Helical" evidence="19">
    <location>
        <begin position="402"/>
        <end position="420"/>
    </location>
</feature>
<keyword evidence="15 19" id="KW-0472">Membrane</keyword>
<evidence type="ECO:0000256" key="1">
    <source>
        <dbReference type="ARBA" id="ARBA00001971"/>
    </source>
</evidence>
<name>A0A1G6GDR8_9ACTN</name>
<dbReference type="InterPro" id="IPR005797">
    <property type="entry name" value="Cyt_b/b6_N"/>
</dbReference>
<comment type="subcellular location">
    <subcellularLocation>
        <location evidence="2">Cell membrane</location>
        <topology evidence="2">Multi-pass membrane protein</topology>
    </subcellularLocation>
</comment>
<dbReference type="PANTHER" id="PTHR19271">
    <property type="entry name" value="CYTOCHROME B"/>
    <property type="match status" value="1"/>
</dbReference>
<feature type="transmembrane region" description="Helical" evidence="19">
    <location>
        <begin position="440"/>
        <end position="457"/>
    </location>
</feature>
<feature type="compositionally biased region" description="Basic and acidic residues" evidence="18">
    <location>
        <begin position="550"/>
        <end position="574"/>
    </location>
</feature>
<dbReference type="FunFam" id="1.20.810.10:FF:000007">
    <property type="entry name" value="Ubiquinol-cytochrome C reductase B subunit"/>
    <property type="match status" value="1"/>
</dbReference>
<dbReference type="Gene3D" id="1.20.810.10">
    <property type="entry name" value="Cytochrome Bc1 Complex, Chain C"/>
    <property type="match status" value="1"/>
</dbReference>
<dbReference type="GO" id="GO:0022904">
    <property type="term" value="P:respiratory electron transport chain"/>
    <property type="evidence" value="ECO:0007669"/>
    <property type="project" value="InterPro"/>
</dbReference>
<accession>A0A1G6GDR8</accession>
<feature type="region of interest" description="Disordered" evidence="18">
    <location>
        <begin position="1"/>
        <end position="23"/>
    </location>
</feature>
<keyword evidence="9 19" id="KW-0812">Transmembrane</keyword>
<evidence type="ECO:0000256" key="4">
    <source>
        <dbReference type="ARBA" id="ARBA00016116"/>
    </source>
</evidence>
<evidence type="ECO:0000313" key="23">
    <source>
        <dbReference type="Proteomes" id="UP000199086"/>
    </source>
</evidence>
<dbReference type="GO" id="GO:0046872">
    <property type="term" value="F:metal ion binding"/>
    <property type="evidence" value="ECO:0007669"/>
    <property type="project" value="UniProtKB-KW"/>
</dbReference>
<evidence type="ECO:0000256" key="13">
    <source>
        <dbReference type="ARBA" id="ARBA00022989"/>
    </source>
</evidence>
<keyword evidence="13 19" id="KW-1133">Transmembrane helix</keyword>
<gene>
    <name evidence="22" type="ORF">GA0111570_101395</name>
</gene>
<keyword evidence="8" id="KW-0679">Respiratory chain</keyword>
<keyword evidence="6" id="KW-1003">Cell membrane</keyword>
<sequence>MAKPAPVADTRDPGSATTTSKRAVSARDIDLPPVMVKQGGPLAKWADDRLGVGGLSKFLMRKIFPDHWSFLLGEIALWSFIVLLITGVFLTIWFKPSMAEVEYVGSYQLMKGMMMSQAFASTIDISMDIRGGLLLRQMHHWAALLFVAAMFTHAARIFFTGAFRKPREINWLIGVGLLFLGTMAGFSGYSLPDDLLSGTGLRFADGLMRSIPLIGTWAEFFVFNGQFPGDLIVSRLYMVHILLIPGLILGLIAAHMVIMVYQKHTQFPGPGRTEHNVVGYPLFPVYIAKMTGFFFIVFGTITLFGALVSINPVWTYGPYNPSQVTAGSQPDWYMGWVEGAVRIMPGWESHWGHTTWSWNVFVPGVILLGAFFTLMALWPWIEHWFTGDERNHNLLDRPQDNPTRTAFGVAIITFMLLLQFGGANDIIATHFKLSLNAISWFLRFAIFVVPVIAFWVTKRICLGLKKGDQERLLHGSPTGEVHRDANGAYIEDHVPISHEEAFALTAIDAPEPLTVAAQADAHGVRRTDGDVSAMRARASHWWSESNIPHPTREELEEAHSHHGDGHEIEPADKH</sequence>
<feature type="region of interest" description="Disordered" evidence="18">
    <location>
        <begin position="544"/>
        <end position="574"/>
    </location>
</feature>
<dbReference type="STRING" id="1577474.GA0111570_101395"/>
<feature type="transmembrane region" description="Helical" evidence="19">
    <location>
        <begin position="70"/>
        <end position="94"/>
    </location>
</feature>
<evidence type="ECO:0000256" key="15">
    <source>
        <dbReference type="ARBA" id="ARBA00023136"/>
    </source>
</evidence>
<evidence type="ECO:0000256" key="8">
    <source>
        <dbReference type="ARBA" id="ARBA00022660"/>
    </source>
</evidence>
<evidence type="ECO:0000256" key="19">
    <source>
        <dbReference type="SAM" id="Phobius"/>
    </source>
</evidence>
<evidence type="ECO:0000259" key="21">
    <source>
        <dbReference type="PROSITE" id="PS51003"/>
    </source>
</evidence>
<evidence type="ECO:0000256" key="7">
    <source>
        <dbReference type="ARBA" id="ARBA00022617"/>
    </source>
</evidence>
<feature type="transmembrane region" description="Helical" evidence="19">
    <location>
        <begin position="282"/>
        <end position="310"/>
    </location>
</feature>
<dbReference type="PROSITE" id="PS51002">
    <property type="entry name" value="CYTB_NTER"/>
    <property type="match status" value="1"/>
</dbReference>
<dbReference type="GO" id="GO:0008121">
    <property type="term" value="F:quinol-cytochrome-c reductase activity"/>
    <property type="evidence" value="ECO:0007669"/>
    <property type="project" value="UniProtKB-EC"/>
</dbReference>
<evidence type="ECO:0000256" key="9">
    <source>
        <dbReference type="ARBA" id="ARBA00022692"/>
    </source>
</evidence>
<evidence type="ECO:0000256" key="10">
    <source>
        <dbReference type="ARBA" id="ARBA00022723"/>
    </source>
</evidence>
<reference evidence="22 23" key="1">
    <citation type="submission" date="2016-06" db="EMBL/GenBank/DDBJ databases">
        <authorList>
            <person name="Olsen C.W."/>
            <person name="Carey S."/>
            <person name="Hinshaw L."/>
            <person name="Karasin A.I."/>
        </authorList>
    </citation>
    <scope>NUCLEOTIDE SEQUENCE [LARGE SCALE GENOMIC DNA]</scope>
    <source>
        <strain evidence="22 23">LZ-22</strain>
    </source>
</reference>
<keyword evidence="10" id="KW-0479">Metal-binding</keyword>
<dbReference type="EMBL" id="FMYF01000001">
    <property type="protein sequence ID" value="SDB80120.1"/>
    <property type="molecule type" value="Genomic_DNA"/>
</dbReference>
<feature type="transmembrane region" description="Helical" evidence="19">
    <location>
        <begin position="171"/>
        <end position="191"/>
    </location>
</feature>
<feature type="transmembrane region" description="Helical" evidence="19">
    <location>
        <begin position="237"/>
        <end position="261"/>
    </location>
</feature>
<dbReference type="GO" id="GO:0005886">
    <property type="term" value="C:plasma membrane"/>
    <property type="evidence" value="ECO:0007669"/>
    <property type="project" value="UniProtKB-SubCell"/>
</dbReference>
<evidence type="ECO:0000256" key="17">
    <source>
        <dbReference type="ARBA" id="ARBA00029568"/>
    </source>
</evidence>
<feature type="transmembrane region" description="Helical" evidence="19">
    <location>
        <begin position="141"/>
        <end position="159"/>
    </location>
</feature>
<dbReference type="Pfam" id="PF13631">
    <property type="entry name" value="Cytochrom_B_N_2"/>
    <property type="match status" value="1"/>
</dbReference>
<organism evidence="22 23">
    <name type="scientific">Raineyella antarctica</name>
    <dbReference type="NCBI Taxonomy" id="1577474"/>
    <lineage>
        <taxon>Bacteria</taxon>
        <taxon>Bacillati</taxon>
        <taxon>Actinomycetota</taxon>
        <taxon>Actinomycetes</taxon>
        <taxon>Propionibacteriales</taxon>
        <taxon>Propionibacteriaceae</taxon>
        <taxon>Raineyella</taxon>
    </lineage>
</organism>
<comment type="cofactor">
    <cofactor evidence="1">
        <name>heme</name>
        <dbReference type="ChEBI" id="CHEBI:30413"/>
    </cofactor>
</comment>
<dbReference type="Proteomes" id="UP000199086">
    <property type="component" value="Unassembled WGS sequence"/>
</dbReference>
<proteinExistence type="predicted"/>
<dbReference type="PROSITE" id="PS51003">
    <property type="entry name" value="CYTB_CTER"/>
    <property type="match status" value="1"/>
</dbReference>
<evidence type="ECO:0000256" key="14">
    <source>
        <dbReference type="ARBA" id="ARBA00023004"/>
    </source>
</evidence>
<dbReference type="GO" id="GO:0016491">
    <property type="term" value="F:oxidoreductase activity"/>
    <property type="evidence" value="ECO:0007669"/>
    <property type="project" value="InterPro"/>
</dbReference>
<dbReference type="EC" id="7.1.1.8" evidence="3"/>
<keyword evidence="12" id="KW-0249">Electron transport</keyword>
<keyword evidence="7" id="KW-0349">Heme</keyword>
<evidence type="ECO:0000256" key="6">
    <source>
        <dbReference type="ARBA" id="ARBA00022475"/>
    </source>
</evidence>